<dbReference type="KEGG" id="pden:F1C79_29545"/>
<dbReference type="CDD" id="cd05145">
    <property type="entry name" value="RIO1_like"/>
    <property type="match status" value="1"/>
</dbReference>
<protein>
    <recommendedName>
        <fullName evidence="2">non-specific serine/threonine protein kinase</fullName>
        <ecNumber evidence="2">2.7.11.1</ecNumber>
    </recommendedName>
</protein>
<dbReference type="GO" id="GO:0005524">
    <property type="term" value="F:ATP binding"/>
    <property type="evidence" value="ECO:0007669"/>
    <property type="project" value="UniProtKB-KW"/>
</dbReference>
<feature type="compositionally biased region" description="Basic and acidic residues" evidence="12">
    <location>
        <begin position="267"/>
        <end position="277"/>
    </location>
</feature>
<dbReference type="Gene3D" id="1.10.510.10">
    <property type="entry name" value="Transferase(Phosphotransferase) domain 1"/>
    <property type="match status" value="1"/>
</dbReference>
<dbReference type="Gene3D" id="3.30.200.20">
    <property type="entry name" value="Phosphorylase Kinase, domain 1"/>
    <property type="match status" value="1"/>
</dbReference>
<comment type="catalytic activity">
    <reaction evidence="10">
        <text>L-threonyl-[protein] + ATP = O-phospho-L-threonyl-[protein] + ADP + H(+)</text>
        <dbReference type="Rhea" id="RHEA:46608"/>
        <dbReference type="Rhea" id="RHEA-COMP:11060"/>
        <dbReference type="Rhea" id="RHEA-COMP:11605"/>
        <dbReference type="ChEBI" id="CHEBI:15378"/>
        <dbReference type="ChEBI" id="CHEBI:30013"/>
        <dbReference type="ChEBI" id="CHEBI:30616"/>
        <dbReference type="ChEBI" id="CHEBI:61977"/>
        <dbReference type="ChEBI" id="CHEBI:456216"/>
        <dbReference type="EC" id="2.7.11.1"/>
    </reaction>
</comment>
<proteinExistence type="inferred from homology"/>
<feature type="region of interest" description="Disordered" evidence="12">
    <location>
        <begin position="267"/>
        <end position="298"/>
    </location>
</feature>
<dbReference type="InterPro" id="IPR018934">
    <property type="entry name" value="RIO_dom"/>
</dbReference>
<evidence type="ECO:0000259" key="13">
    <source>
        <dbReference type="SMART" id="SM00090"/>
    </source>
</evidence>
<keyword evidence="15" id="KW-1185">Reference proteome</keyword>
<name>A0A9X7N5H1_PSEDE</name>
<dbReference type="InterPro" id="IPR018935">
    <property type="entry name" value="RIO_kinase_CS"/>
</dbReference>
<evidence type="ECO:0000256" key="5">
    <source>
        <dbReference type="ARBA" id="ARBA00022723"/>
    </source>
</evidence>
<dbReference type="SMART" id="SM00090">
    <property type="entry name" value="RIO"/>
    <property type="match status" value="1"/>
</dbReference>
<keyword evidence="7 14" id="KW-0418">Kinase</keyword>
<dbReference type="Pfam" id="PF01163">
    <property type="entry name" value="RIO1"/>
    <property type="match status" value="1"/>
</dbReference>
<comment type="catalytic activity">
    <reaction evidence="11">
        <text>L-seryl-[protein] + ATP = O-phospho-L-seryl-[protein] + ADP + H(+)</text>
        <dbReference type="Rhea" id="RHEA:17989"/>
        <dbReference type="Rhea" id="RHEA-COMP:9863"/>
        <dbReference type="Rhea" id="RHEA-COMP:11604"/>
        <dbReference type="ChEBI" id="CHEBI:15378"/>
        <dbReference type="ChEBI" id="CHEBI:29999"/>
        <dbReference type="ChEBI" id="CHEBI:30616"/>
        <dbReference type="ChEBI" id="CHEBI:83421"/>
        <dbReference type="ChEBI" id="CHEBI:456216"/>
        <dbReference type="EC" id="2.7.11.1"/>
    </reaction>
</comment>
<evidence type="ECO:0000256" key="10">
    <source>
        <dbReference type="ARBA" id="ARBA00047899"/>
    </source>
</evidence>
<evidence type="ECO:0000256" key="11">
    <source>
        <dbReference type="ARBA" id="ARBA00048679"/>
    </source>
</evidence>
<evidence type="ECO:0000256" key="12">
    <source>
        <dbReference type="SAM" id="MobiDB-lite"/>
    </source>
</evidence>
<dbReference type="InterPro" id="IPR011009">
    <property type="entry name" value="Kinase-like_dom_sf"/>
</dbReference>
<feature type="domain" description="RIO kinase" evidence="13">
    <location>
        <begin position="2"/>
        <end position="234"/>
    </location>
</feature>
<dbReference type="AlphaFoldDB" id="A0A9X7N5H1"/>
<sequence>MKTPKRLEPLIEDGLIDEVLRPLMSGKEAAVYVVRCGAELRCAKVYKEANKRSFRQAAEYQEGRKVRNSRQARAMAKGTKYGRKEQEDAWQNAEVAALFRLANAGVRVPKPYDFLDGVLLMEMVADEEGDAAPRLNDVVMEPELARDFHEFLIRQIVMMLCAGLVHGDLSEFNVLVGPDGPVIIDLPQAVDAAGNNHAFRMLERDVGNMAAYFGRFAPELKYTHYAKEMWALYEDGKLQPDTPLTGHFDDPEDEADVDSVLREIAEAMREQERREAGRAAQDAPPQRNEPPPPPWEQA</sequence>
<keyword evidence="5" id="KW-0479">Metal-binding</keyword>
<comment type="similarity">
    <text evidence="1">Belongs to the protein kinase superfamily. RIO-type Ser/Thr kinase family.</text>
</comment>
<evidence type="ECO:0000256" key="4">
    <source>
        <dbReference type="ARBA" id="ARBA00022679"/>
    </source>
</evidence>
<gene>
    <name evidence="14" type="ORF">F1C79_29545</name>
</gene>
<dbReference type="PANTHER" id="PTHR45723">
    <property type="entry name" value="SERINE/THREONINE-PROTEIN KINASE RIO1"/>
    <property type="match status" value="1"/>
</dbReference>
<dbReference type="InterPro" id="IPR048148">
    <property type="entry name" value="Prot_kin_PA4780"/>
</dbReference>
<evidence type="ECO:0000256" key="3">
    <source>
        <dbReference type="ARBA" id="ARBA00022527"/>
    </source>
</evidence>
<dbReference type="InterPro" id="IPR051272">
    <property type="entry name" value="RIO-type_Ser/Thr_kinase"/>
</dbReference>
<keyword evidence="4" id="KW-0808">Transferase</keyword>
<dbReference type="PROSITE" id="PS01245">
    <property type="entry name" value="RIO1"/>
    <property type="match status" value="1"/>
</dbReference>
<evidence type="ECO:0000256" key="1">
    <source>
        <dbReference type="ARBA" id="ARBA00009196"/>
    </source>
</evidence>
<dbReference type="SUPFAM" id="SSF56112">
    <property type="entry name" value="Protein kinase-like (PK-like)"/>
    <property type="match status" value="1"/>
</dbReference>
<organism evidence="14 15">
    <name type="scientific">Pseudomonas denitrificans</name>
    <dbReference type="NCBI Taxonomy" id="43306"/>
    <lineage>
        <taxon>Bacteria</taxon>
        <taxon>Pseudomonadati</taxon>
        <taxon>Pseudomonadota</taxon>
        <taxon>Gammaproteobacteria</taxon>
        <taxon>Pseudomonadales</taxon>
        <taxon>Pseudomonadaceae</taxon>
        <taxon>Halopseudomonas</taxon>
    </lineage>
</organism>
<accession>A0A9X7N5H1</accession>
<keyword evidence="3" id="KW-0723">Serine/threonine-protein kinase</keyword>
<feature type="compositionally biased region" description="Pro residues" evidence="12">
    <location>
        <begin position="287"/>
        <end position="298"/>
    </location>
</feature>
<reference evidence="14 15" key="1">
    <citation type="submission" date="2019-09" db="EMBL/GenBank/DDBJ databases">
        <title>Prosopis cineraria nodule microbiome.</title>
        <authorList>
            <person name="Chaluvadi S.R."/>
            <person name="Ali R."/>
            <person name="Wang X."/>
        </authorList>
    </citation>
    <scope>NUCLEOTIDE SEQUENCE [LARGE SCALE GENOMIC DNA]</scope>
    <source>
        <strain evidence="14 15">BG1</strain>
    </source>
</reference>
<dbReference type="NCBIfam" id="NF041645">
    <property type="entry name" value="prot_kin_PA4780"/>
    <property type="match status" value="1"/>
</dbReference>
<dbReference type="GO" id="GO:0004674">
    <property type="term" value="F:protein serine/threonine kinase activity"/>
    <property type="evidence" value="ECO:0007669"/>
    <property type="project" value="UniProtKB-KW"/>
</dbReference>
<dbReference type="OrthoDB" id="9795258at2"/>
<evidence type="ECO:0000256" key="8">
    <source>
        <dbReference type="ARBA" id="ARBA00022840"/>
    </source>
</evidence>
<evidence type="ECO:0000256" key="7">
    <source>
        <dbReference type="ARBA" id="ARBA00022777"/>
    </source>
</evidence>
<dbReference type="GO" id="GO:0046872">
    <property type="term" value="F:metal ion binding"/>
    <property type="evidence" value="ECO:0007669"/>
    <property type="project" value="UniProtKB-KW"/>
</dbReference>
<dbReference type="EC" id="2.7.11.1" evidence="2"/>
<evidence type="ECO:0000313" key="15">
    <source>
        <dbReference type="Proteomes" id="UP000326659"/>
    </source>
</evidence>
<evidence type="ECO:0000256" key="2">
    <source>
        <dbReference type="ARBA" id="ARBA00012513"/>
    </source>
</evidence>
<evidence type="ECO:0000313" key="14">
    <source>
        <dbReference type="EMBL" id="QEY75434.1"/>
    </source>
</evidence>
<evidence type="ECO:0000256" key="9">
    <source>
        <dbReference type="ARBA" id="ARBA00022842"/>
    </source>
</evidence>
<keyword evidence="6" id="KW-0547">Nucleotide-binding</keyword>
<dbReference type="InterPro" id="IPR000687">
    <property type="entry name" value="RIO_kinase"/>
</dbReference>
<dbReference type="EMBL" id="CP043626">
    <property type="protein sequence ID" value="QEY75434.1"/>
    <property type="molecule type" value="Genomic_DNA"/>
</dbReference>
<dbReference type="RefSeq" id="WP_151189375.1">
    <property type="nucleotide sequence ID" value="NZ_CP043626.1"/>
</dbReference>
<evidence type="ECO:0000256" key="6">
    <source>
        <dbReference type="ARBA" id="ARBA00022741"/>
    </source>
</evidence>
<dbReference type="Proteomes" id="UP000326659">
    <property type="component" value="Chromosome"/>
</dbReference>
<keyword evidence="8" id="KW-0067">ATP-binding</keyword>
<keyword evidence="9" id="KW-0460">Magnesium</keyword>